<evidence type="ECO:0000259" key="1">
    <source>
        <dbReference type="Pfam" id="PF03417"/>
    </source>
</evidence>
<dbReference type="AlphaFoldDB" id="S3ZLA9"/>
<dbReference type="PATRIC" id="fig|1286094.4.peg.3348"/>
<feature type="domain" description="Peptidase C45 hydrolase" evidence="1">
    <location>
        <begin position="96"/>
        <end position="242"/>
    </location>
</feature>
<dbReference type="PANTHER" id="PTHR34180:SF1">
    <property type="entry name" value="BETA-ALANYL-DOPAMINE_CARCININE HYDROLASE"/>
    <property type="match status" value="1"/>
</dbReference>
<gene>
    <name evidence="2" type="ORF">STRAU_3383</name>
</gene>
<accession>S3ZLA9</accession>
<evidence type="ECO:0000313" key="2">
    <source>
        <dbReference type="EMBL" id="EPH43559.1"/>
    </source>
</evidence>
<dbReference type="Pfam" id="PF03417">
    <property type="entry name" value="AAT"/>
    <property type="match status" value="1"/>
</dbReference>
<dbReference type="Gene3D" id="3.60.60.10">
    <property type="entry name" value="Penicillin V Acylase, Chain A"/>
    <property type="match status" value="1"/>
</dbReference>
<comment type="caution">
    <text evidence="2">The sequence shown here is derived from an EMBL/GenBank/DDBJ whole genome shotgun (WGS) entry which is preliminary data.</text>
</comment>
<dbReference type="InterPro" id="IPR005079">
    <property type="entry name" value="Peptidase_C45_hydrolase"/>
</dbReference>
<reference evidence="2 3" key="1">
    <citation type="submission" date="2013-02" db="EMBL/GenBank/DDBJ databases">
        <title>Draft Genome Sequence of Streptomyces aurantiacus, Which Produces Setomimycin.</title>
        <authorList>
            <person name="Gruening B.A."/>
            <person name="Praeg A."/>
            <person name="Erxleben A."/>
            <person name="Guenther S."/>
            <person name="Mueller M."/>
        </authorList>
    </citation>
    <scope>NUCLEOTIDE SEQUENCE [LARGE SCALE GENOMIC DNA]</scope>
    <source>
        <strain evidence="2 3">JA 4570</strain>
    </source>
</reference>
<dbReference type="EMBL" id="AOPZ01000151">
    <property type="protein sequence ID" value="EPH43559.1"/>
    <property type="molecule type" value="Genomic_DNA"/>
</dbReference>
<dbReference type="NCBIfam" id="NF040521">
    <property type="entry name" value="C45_proenzyme"/>
    <property type="match status" value="1"/>
</dbReference>
<dbReference type="InterPro" id="IPR047801">
    <property type="entry name" value="Peptidase_C45"/>
</dbReference>
<evidence type="ECO:0000313" key="3">
    <source>
        <dbReference type="Proteomes" id="UP000014629"/>
    </source>
</evidence>
<name>S3ZLA9_9ACTN</name>
<dbReference type="Proteomes" id="UP000014629">
    <property type="component" value="Unassembled WGS sequence"/>
</dbReference>
<protein>
    <recommendedName>
        <fullName evidence="1">Peptidase C45 hydrolase domain-containing protein</fullName>
    </recommendedName>
</protein>
<dbReference type="InterPro" id="IPR047794">
    <property type="entry name" value="C45_proenzyme-like"/>
</dbReference>
<keyword evidence="3" id="KW-1185">Reference proteome</keyword>
<organism evidence="2 3">
    <name type="scientific">Streptomyces aurantiacus JA 4570</name>
    <dbReference type="NCBI Taxonomy" id="1286094"/>
    <lineage>
        <taxon>Bacteria</taxon>
        <taxon>Bacillati</taxon>
        <taxon>Actinomycetota</taxon>
        <taxon>Actinomycetes</taxon>
        <taxon>Kitasatosporales</taxon>
        <taxon>Streptomycetaceae</taxon>
        <taxon>Streptomyces</taxon>
        <taxon>Streptomyces aurantiacus group</taxon>
    </lineage>
</organism>
<dbReference type="PANTHER" id="PTHR34180">
    <property type="entry name" value="PEPTIDASE C45"/>
    <property type="match status" value="1"/>
</dbReference>
<sequence length="348" mass="36845">MFRSLGRWARSDVQAALVESAPDRAILRRWADTAEGKACFGPVLAATERDYGTQLAELEGLAEGAGVPVEDLLLTSLRGDFGTAARMGCSTLAWRRETTVVAHNEDGDPRLDGCLMLLTLLVEGEAAVTALWYPGTLPTNAFVATSQGLAWGINHIPAVRPSSAGAGRHFVARALHQAATLDEAVAHLRTHPSAGGFTYTIAEAASGRAAVVEAVAGRVAVVEATPDDPLHWHTNHLRHIPDPPDLPPADPQAAEVRGRYAESIARGRVLSGLTPGPAESPSTWYLQALCSAPLPHGVYRTAASPDPLMTLCTVIADMSNDTITIRRRTGETATCSLTDFTQGVPVTP</sequence>
<proteinExistence type="predicted"/>